<protein>
    <submittedName>
        <fullName evidence="3">DUF2236 domain-containing protein</fullName>
    </submittedName>
</protein>
<dbReference type="EMBL" id="CP051627">
    <property type="protein sequence ID" value="UPT23409.1"/>
    <property type="molecule type" value="Genomic_DNA"/>
</dbReference>
<keyword evidence="4" id="KW-1185">Reference proteome</keyword>
<gene>
    <name evidence="3" type="ORF">FOF52_08230</name>
</gene>
<dbReference type="PANTHER" id="PTHR36151:SF3">
    <property type="entry name" value="ER-BOUND OXYGENASE MPAB_MPAB'_RUBBER OXYGENASE CATALYTIC DOMAIN-CONTAINING PROTEIN"/>
    <property type="match status" value="1"/>
</dbReference>
<feature type="domain" description="ER-bound oxygenase mpaB/mpaB'/Rubber oxygenase catalytic" evidence="2">
    <location>
        <begin position="35"/>
        <end position="264"/>
    </location>
</feature>
<reference evidence="3 4" key="1">
    <citation type="submission" date="2020-04" db="EMBL/GenBank/DDBJ databases">
        <title>Thermobifida alba genome sequencing and assembly.</title>
        <authorList>
            <person name="Luzics S."/>
            <person name="Horvath B."/>
            <person name="Nagy I."/>
            <person name="Toth A."/>
            <person name="Nagy I."/>
            <person name="Kukolya J."/>
        </authorList>
    </citation>
    <scope>NUCLEOTIDE SEQUENCE [LARGE SCALE GENOMIC DNA]</scope>
    <source>
        <strain evidence="3 4">DSM 43795</strain>
    </source>
</reference>
<accession>A0ABY4L7N4</accession>
<evidence type="ECO:0000256" key="1">
    <source>
        <dbReference type="SAM" id="MobiDB-lite"/>
    </source>
</evidence>
<evidence type="ECO:0000259" key="2">
    <source>
        <dbReference type="Pfam" id="PF09995"/>
    </source>
</evidence>
<organism evidence="3 4">
    <name type="scientific">Thermobifida alba</name>
    <name type="common">Thermomonospora alba</name>
    <dbReference type="NCBI Taxonomy" id="53522"/>
    <lineage>
        <taxon>Bacteria</taxon>
        <taxon>Bacillati</taxon>
        <taxon>Actinomycetota</taxon>
        <taxon>Actinomycetes</taxon>
        <taxon>Streptosporangiales</taxon>
        <taxon>Nocardiopsidaceae</taxon>
        <taxon>Thermobifida</taxon>
    </lineage>
</organism>
<feature type="region of interest" description="Disordered" evidence="1">
    <location>
        <begin position="1"/>
        <end position="25"/>
    </location>
</feature>
<dbReference type="PANTHER" id="PTHR36151">
    <property type="entry name" value="BLR2777 PROTEIN"/>
    <property type="match status" value="1"/>
</dbReference>
<name>A0ABY4L7N4_THEAE</name>
<sequence length="346" mass="38026">MGRVCGDTIGSVRLQDQSGAAPPRPTFALPEDVTWRLQLDRAMWVAGVRALMLQALHPLALQGVWQRSDFRVDPTGRLLRTADYVAVTTYGSPEEVEQAAARVRRVHAALSFTDPATGRRHRVDQADLLLWVHCAEVVSYLEVVTRAGLRLSRAEADRYIAEQTRTAALVGLDPAQVPASVEQMRRYLTAVRPHLHAGPEARAVVRYLLWPALPDRLAWLRPLRPLWLPVGALAYYTLPDWARRAYRLLPEPPGTQTAATTALGLLRTALNALPTTVYNLVFDEATVARAEAANRRLADAGYDVSRGLPGLRDPASWPPAKVRAAWTPPTGSRPVAADPSQDGTRG</sequence>
<evidence type="ECO:0000313" key="4">
    <source>
        <dbReference type="Proteomes" id="UP000832041"/>
    </source>
</evidence>
<dbReference type="Pfam" id="PF09995">
    <property type="entry name" value="MPAB_Lcp_cat"/>
    <property type="match status" value="1"/>
</dbReference>
<dbReference type="InterPro" id="IPR018713">
    <property type="entry name" value="MPAB/Lcp_cat_dom"/>
</dbReference>
<proteinExistence type="predicted"/>
<feature type="region of interest" description="Disordered" evidence="1">
    <location>
        <begin position="313"/>
        <end position="346"/>
    </location>
</feature>
<dbReference type="Proteomes" id="UP000832041">
    <property type="component" value="Chromosome"/>
</dbReference>
<evidence type="ECO:0000313" key="3">
    <source>
        <dbReference type="EMBL" id="UPT23409.1"/>
    </source>
</evidence>